<dbReference type="GO" id="GO:0016874">
    <property type="term" value="F:ligase activity"/>
    <property type="evidence" value="ECO:0007669"/>
    <property type="project" value="UniProtKB-KW"/>
</dbReference>
<dbReference type="EMBL" id="CP119311">
    <property type="protein sequence ID" value="WEK35736.1"/>
    <property type="molecule type" value="Genomic_DNA"/>
</dbReference>
<accession>A0AAJ6BHZ0</accession>
<dbReference type="Proteomes" id="UP001220610">
    <property type="component" value="Chromosome"/>
</dbReference>
<proteinExistence type="predicted"/>
<dbReference type="InterPro" id="IPR026360">
    <property type="entry name" value="Xnuc_lig_assoc"/>
</dbReference>
<dbReference type="InterPro" id="IPR036866">
    <property type="entry name" value="RibonucZ/Hydroxyglut_hydro"/>
</dbReference>
<organism evidence="2 3">
    <name type="scientific">Candidatus Pseudobacter hemicellulosilyticus</name>
    <dbReference type="NCBI Taxonomy" id="3121375"/>
    <lineage>
        <taxon>Bacteria</taxon>
        <taxon>Pseudomonadati</taxon>
        <taxon>Bacteroidota</taxon>
        <taxon>Chitinophagia</taxon>
        <taxon>Chitinophagales</taxon>
        <taxon>Chitinophagaceae</taxon>
        <taxon>Pseudobacter</taxon>
    </lineage>
</organism>
<keyword evidence="2" id="KW-0378">Hydrolase</keyword>
<sequence>MALIEFSDKGLYCRAGGFYIDPWRPVDRAVITHAHSDHARMGSKAYLCHTQCQPLLQLRLGDNAYQSLEWETPIYINGVRLSLHPAGHMIGSSQVRIEHNGEVWVVSGDYKVEDDGLSGPFAPVPCHTFITESTFGLPVYDWKPQSEIFTQVQDWVRQCFHNGKRPVLLAYSLGKAQRLLQCLPEVTDSIYVHGAIWNAQQALLKAGWALPDVKPVTPDLPKETFRNSVILAPPGADGSPWIKRFSPSAIGVCSGWMQVRGNVRRSNVDAGFPLSDHADWKGLLQAIRATGAEKVFVTHGFQSALSRYLTETGIEAGEVKTEYGDETEETVLGSEIVQTDTAEVSNAGEEQEHPSTQNDELKGGANYDPED</sequence>
<feature type="region of interest" description="Disordered" evidence="1">
    <location>
        <begin position="324"/>
        <end position="371"/>
    </location>
</feature>
<dbReference type="PANTHER" id="PTHR11203">
    <property type="entry name" value="CLEAVAGE AND POLYADENYLATION SPECIFICITY FACTOR FAMILY MEMBER"/>
    <property type="match status" value="1"/>
</dbReference>
<reference evidence="2" key="1">
    <citation type="submission" date="2023-03" db="EMBL/GenBank/DDBJ databases">
        <title>Andean soil-derived lignocellulolytic bacterial consortium as a source of novel taxa and putative plastic-active enzymes.</title>
        <authorList>
            <person name="Diaz-Garcia L."/>
            <person name="Chuvochina M."/>
            <person name="Feuerriegel G."/>
            <person name="Bunk B."/>
            <person name="Sproer C."/>
            <person name="Streit W.R."/>
            <person name="Rodriguez L.M."/>
            <person name="Overmann J."/>
            <person name="Jimenez D.J."/>
        </authorList>
    </citation>
    <scope>NUCLEOTIDE SEQUENCE</scope>
    <source>
        <strain evidence="2">MAG 7</strain>
    </source>
</reference>
<dbReference type="InterPro" id="IPR050698">
    <property type="entry name" value="MBL"/>
</dbReference>
<dbReference type="NCBIfam" id="TIGR04122">
    <property type="entry name" value="Xnuc_lig_assoc"/>
    <property type="match status" value="1"/>
</dbReference>
<protein>
    <submittedName>
        <fullName evidence="2">Ligase-associated DNA damage response exonuclease</fullName>
        <ecNumber evidence="2">3.1.-.-</ecNumber>
    </submittedName>
</protein>
<keyword evidence="2" id="KW-0436">Ligase</keyword>
<dbReference type="SUPFAM" id="SSF56281">
    <property type="entry name" value="Metallo-hydrolase/oxidoreductase"/>
    <property type="match status" value="1"/>
</dbReference>
<dbReference type="PANTHER" id="PTHR11203:SF49">
    <property type="entry name" value="BLL1145 PROTEIN"/>
    <property type="match status" value="1"/>
</dbReference>
<dbReference type="EC" id="3.1.-.-" evidence="2"/>
<gene>
    <name evidence="2" type="ORF">P0Y53_24890</name>
</gene>
<dbReference type="GO" id="GO:0004527">
    <property type="term" value="F:exonuclease activity"/>
    <property type="evidence" value="ECO:0007669"/>
    <property type="project" value="UniProtKB-KW"/>
</dbReference>
<keyword evidence="2" id="KW-0540">Nuclease</keyword>
<dbReference type="AlphaFoldDB" id="A0AAJ6BHZ0"/>
<name>A0AAJ6BHZ0_9BACT</name>
<evidence type="ECO:0000313" key="3">
    <source>
        <dbReference type="Proteomes" id="UP001220610"/>
    </source>
</evidence>
<evidence type="ECO:0000313" key="2">
    <source>
        <dbReference type="EMBL" id="WEK35736.1"/>
    </source>
</evidence>
<keyword evidence="2" id="KW-0269">Exonuclease</keyword>
<dbReference type="Gene3D" id="3.60.15.10">
    <property type="entry name" value="Ribonuclease Z/Hydroxyacylglutathione hydrolase-like"/>
    <property type="match status" value="1"/>
</dbReference>
<dbReference type="GO" id="GO:0004521">
    <property type="term" value="F:RNA endonuclease activity"/>
    <property type="evidence" value="ECO:0007669"/>
    <property type="project" value="TreeGrafter"/>
</dbReference>
<evidence type="ECO:0000256" key="1">
    <source>
        <dbReference type="SAM" id="MobiDB-lite"/>
    </source>
</evidence>